<evidence type="ECO:0000313" key="2">
    <source>
        <dbReference type="EMBL" id="PRY37277.1"/>
    </source>
</evidence>
<dbReference type="PANTHER" id="PTHR43433:SF5">
    <property type="entry name" value="AB HYDROLASE-1 DOMAIN-CONTAINING PROTEIN"/>
    <property type="match status" value="1"/>
</dbReference>
<gene>
    <name evidence="2" type="ORF">CLV43_11088</name>
</gene>
<dbReference type="Gene3D" id="3.40.50.1820">
    <property type="entry name" value="alpha/beta hydrolase"/>
    <property type="match status" value="1"/>
</dbReference>
<feature type="domain" description="AB hydrolase-1" evidence="1">
    <location>
        <begin position="14"/>
        <end position="237"/>
    </location>
</feature>
<reference evidence="2 3" key="1">
    <citation type="submission" date="2018-03" db="EMBL/GenBank/DDBJ databases">
        <title>Genomic Encyclopedia of Archaeal and Bacterial Type Strains, Phase II (KMG-II): from individual species to whole genera.</title>
        <authorList>
            <person name="Goeker M."/>
        </authorList>
    </citation>
    <scope>NUCLEOTIDE SEQUENCE [LARGE SCALE GENOMIC DNA]</scope>
    <source>
        <strain evidence="2 3">DSM 44720</strain>
    </source>
</reference>
<dbReference type="GO" id="GO:0042952">
    <property type="term" value="P:beta-ketoadipate pathway"/>
    <property type="evidence" value="ECO:0007669"/>
    <property type="project" value="InterPro"/>
</dbReference>
<dbReference type="InterPro" id="IPR050471">
    <property type="entry name" value="AB_hydrolase"/>
</dbReference>
<dbReference type="Pfam" id="PF00561">
    <property type="entry name" value="Abhydrolase_1"/>
    <property type="match status" value="1"/>
</dbReference>
<comment type="caution">
    <text evidence="2">The sequence shown here is derived from an EMBL/GenBank/DDBJ whole genome shotgun (WGS) entry which is preliminary data.</text>
</comment>
<name>A0A2T0SV34_9PSEU</name>
<dbReference type="InterPro" id="IPR000073">
    <property type="entry name" value="AB_hydrolase_1"/>
</dbReference>
<sequence length="257" mass="27264">MRLHCELSGPDDAPVLVMGSSLGTTSALWEPQLPVLEEFFRVLRFDHRGHGATATATGPFTIADLGADVLELVDSLGVRHFSYCGLSLGGMIGMWLAANAPDRVDRLALCCTTASFPSAQPWLDRAATVRESGTSAIAESVVGRWFTHELAEQSPEVVKSFQQTLSSVDDQTYAAICEAIATMDLRPQLPTIGAPTVVIAGAQDEATPPEFLRVIADAIPDAELYIVGDAAHLANVEAVDAVSVILHGHLTTTASAR</sequence>
<dbReference type="NCBIfam" id="TIGR02427">
    <property type="entry name" value="protocat_pcaD"/>
    <property type="match status" value="1"/>
</dbReference>
<accession>A0A2T0SV34</accession>
<organism evidence="2 3">
    <name type="scientific">Umezawaea tangerina</name>
    <dbReference type="NCBI Taxonomy" id="84725"/>
    <lineage>
        <taxon>Bacteria</taxon>
        <taxon>Bacillati</taxon>
        <taxon>Actinomycetota</taxon>
        <taxon>Actinomycetes</taxon>
        <taxon>Pseudonocardiales</taxon>
        <taxon>Pseudonocardiaceae</taxon>
        <taxon>Umezawaea</taxon>
    </lineage>
</organism>
<protein>
    <submittedName>
        <fullName evidence="2">3-oxoadipate enol-lactonase</fullName>
    </submittedName>
</protein>
<dbReference type="GO" id="GO:0047570">
    <property type="term" value="F:3-oxoadipate enol-lactonase activity"/>
    <property type="evidence" value="ECO:0007669"/>
    <property type="project" value="InterPro"/>
</dbReference>
<keyword evidence="3" id="KW-1185">Reference proteome</keyword>
<dbReference type="Proteomes" id="UP000239494">
    <property type="component" value="Unassembled WGS sequence"/>
</dbReference>
<dbReference type="SUPFAM" id="SSF53474">
    <property type="entry name" value="alpha/beta-Hydrolases"/>
    <property type="match status" value="1"/>
</dbReference>
<evidence type="ECO:0000313" key="3">
    <source>
        <dbReference type="Proteomes" id="UP000239494"/>
    </source>
</evidence>
<dbReference type="InterPro" id="IPR026968">
    <property type="entry name" value="PcaD/CatD"/>
</dbReference>
<dbReference type="PRINTS" id="PR00111">
    <property type="entry name" value="ABHYDROLASE"/>
</dbReference>
<evidence type="ECO:0000259" key="1">
    <source>
        <dbReference type="Pfam" id="PF00561"/>
    </source>
</evidence>
<dbReference type="InterPro" id="IPR029058">
    <property type="entry name" value="AB_hydrolase_fold"/>
</dbReference>
<dbReference type="PANTHER" id="PTHR43433">
    <property type="entry name" value="HYDROLASE, ALPHA/BETA FOLD FAMILY PROTEIN"/>
    <property type="match status" value="1"/>
</dbReference>
<dbReference type="EMBL" id="PVTF01000010">
    <property type="protein sequence ID" value="PRY37277.1"/>
    <property type="molecule type" value="Genomic_DNA"/>
</dbReference>
<dbReference type="AlphaFoldDB" id="A0A2T0SV34"/>
<dbReference type="RefSeq" id="WP_170156092.1">
    <property type="nucleotide sequence ID" value="NZ_PVTF01000010.1"/>
</dbReference>
<proteinExistence type="predicted"/>